<evidence type="ECO:0000256" key="2">
    <source>
        <dbReference type="ARBA" id="ARBA00022692"/>
    </source>
</evidence>
<feature type="transmembrane region" description="Helical" evidence="8">
    <location>
        <begin position="128"/>
        <end position="148"/>
    </location>
</feature>
<proteinExistence type="inferred from homology"/>
<dbReference type="PANTHER" id="PTHR45724">
    <property type="entry name" value="AQUAPORIN NIP2-1"/>
    <property type="match status" value="1"/>
</dbReference>
<feature type="transmembrane region" description="Helical" evidence="8">
    <location>
        <begin position="169"/>
        <end position="189"/>
    </location>
</feature>
<dbReference type="PANTHER" id="PTHR45724:SF23">
    <property type="entry name" value="AQUAPORIN NIP4-1-RELATED"/>
    <property type="match status" value="1"/>
</dbReference>
<evidence type="ECO:0000256" key="6">
    <source>
        <dbReference type="RuleBase" id="RU000477"/>
    </source>
</evidence>
<feature type="region of interest" description="Disordered" evidence="7">
    <location>
        <begin position="1"/>
        <end position="39"/>
    </location>
</feature>
<dbReference type="InterPro" id="IPR000425">
    <property type="entry name" value="MIP"/>
</dbReference>
<evidence type="ECO:0000256" key="4">
    <source>
        <dbReference type="ARBA" id="ARBA00022989"/>
    </source>
</evidence>
<reference evidence="9 10" key="2">
    <citation type="submission" date="2024-10" db="EMBL/GenBank/DDBJ databases">
        <authorList>
            <person name="Ryan C."/>
        </authorList>
    </citation>
    <scope>NUCLEOTIDE SEQUENCE [LARGE SCALE GENOMIC DNA]</scope>
</reference>
<evidence type="ECO:0000256" key="1">
    <source>
        <dbReference type="ARBA" id="ARBA00004141"/>
    </source>
</evidence>
<feature type="transmembrane region" description="Helical" evidence="8">
    <location>
        <begin position="238"/>
        <end position="259"/>
    </location>
</feature>
<keyword evidence="3" id="KW-0677">Repeat</keyword>
<reference evidence="10" key="1">
    <citation type="submission" date="2024-06" db="EMBL/GenBank/DDBJ databases">
        <authorList>
            <person name="Ryan C."/>
        </authorList>
    </citation>
    <scope>NUCLEOTIDE SEQUENCE [LARGE SCALE GENOMIC DNA]</scope>
</reference>
<keyword evidence="4 8" id="KW-1133">Transmembrane helix</keyword>
<comment type="subcellular location">
    <subcellularLocation>
        <location evidence="1">Membrane</location>
        <topology evidence="1">Multi-pass membrane protein</topology>
    </subcellularLocation>
</comment>
<evidence type="ECO:0000256" key="7">
    <source>
        <dbReference type="SAM" id="MobiDB-lite"/>
    </source>
</evidence>
<dbReference type="AlphaFoldDB" id="A0ABC8YWB3"/>
<dbReference type="Pfam" id="PF00230">
    <property type="entry name" value="MIP"/>
    <property type="match status" value="1"/>
</dbReference>
<feature type="transmembrane region" description="Helical" evidence="8">
    <location>
        <begin position="195"/>
        <end position="217"/>
    </location>
</feature>
<feature type="transmembrane region" description="Helical" evidence="8">
    <location>
        <begin position="56"/>
        <end position="76"/>
    </location>
</feature>
<keyword evidence="5 8" id="KW-0472">Membrane</keyword>
<dbReference type="Proteomes" id="UP001497457">
    <property type="component" value="Chromosome 17b"/>
</dbReference>
<dbReference type="InterPro" id="IPR023271">
    <property type="entry name" value="Aquaporin-like"/>
</dbReference>
<evidence type="ECO:0000256" key="3">
    <source>
        <dbReference type="ARBA" id="ARBA00022737"/>
    </source>
</evidence>
<evidence type="ECO:0000313" key="9">
    <source>
        <dbReference type="EMBL" id="CAL4950981.1"/>
    </source>
</evidence>
<gene>
    <name evidence="9" type="ORF">URODEC1_LOCUS38700</name>
</gene>
<dbReference type="PRINTS" id="PR00783">
    <property type="entry name" value="MINTRINSICP"/>
</dbReference>
<dbReference type="GO" id="GO:0016020">
    <property type="term" value="C:membrane"/>
    <property type="evidence" value="ECO:0007669"/>
    <property type="project" value="UniProtKB-SubCell"/>
</dbReference>
<comment type="similarity">
    <text evidence="6">Belongs to the MIP/aquaporin (TC 1.A.8) family.</text>
</comment>
<keyword evidence="10" id="KW-1185">Reference proteome</keyword>
<sequence length="305" mass="31572">MATDHIGKDVAGGDADHEQRSNMNSQDLEQPRGGQEELAPDHVSRGQAIGHFARELMVEGVASFVLVFWSSVAALMQGMHGTLSFPMVCLVVALTVGFVLCWLGPAHFNPAVTATFAAFGYLPWPKVPFYVAVQLGGSVLACLAVNGVMRPREEHFYGTAPMAGHTDRLPFLLELLASAVLMIVIATAARGSSPTAGGLAIGAAVGTLGLVIGPVSGGSMNPIRTLGPAIVLGRYTSVWIYLVAPVAGMVIGALCNRAVRSSDAVLAFLCAGGGARAAAAHKEAARRRAPVLTAHAIAAVASQQL</sequence>
<protein>
    <submittedName>
        <fullName evidence="9">Uncharacterized protein</fullName>
    </submittedName>
</protein>
<evidence type="ECO:0000256" key="5">
    <source>
        <dbReference type="ARBA" id="ARBA00023136"/>
    </source>
</evidence>
<keyword evidence="2 6" id="KW-0812">Transmembrane</keyword>
<organism evidence="9 10">
    <name type="scientific">Urochloa decumbens</name>
    <dbReference type="NCBI Taxonomy" id="240449"/>
    <lineage>
        <taxon>Eukaryota</taxon>
        <taxon>Viridiplantae</taxon>
        <taxon>Streptophyta</taxon>
        <taxon>Embryophyta</taxon>
        <taxon>Tracheophyta</taxon>
        <taxon>Spermatophyta</taxon>
        <taxon>Magnoliopsida</taxon>
        <taxon>Liliopsida</taxon>
        <taxon>Poales</taxon>
        <taxon>Poaceae</taxon>
        <taxon>PACMAD clade</taxon>
        <taxon>Panicoideae</taxon>
        <taxon>Panicodae</taxon>
        <taxon>Paniceae</taxon>
        <taxon>Melinidinae</taxon>
        <taxon>Urochloa</taxon>
    </lineage>
</organism>
<feature type="transmembrane region" description="Helical" evidence="8">
    <location>
        <begin position="88"/>
        <end position="108"/>
    </location>
</feature>
<dbReference type="EMBL" id="OZ075127">
    <property type="protein sequence ID" value="CAL4950981.1"/>
    <property type="molecule type" value="Genomic_DNA"/>
</dbReference>
<dbReference type="Gene3D" id="1.20.1080.10">
    <property type="entry name" value="Glycerol uptake facilitator protein"/>
    <property type="match status" value="1"/>
</dbReference>
<accession>A0ABC8YWB3</accession>
<evidence type="ECO:0000313" key="10">
    <source>
        <dbReference type="Proteomes" id="UP001497457"/>
    </source>
</evidence>
<dbReference type="InterPro" id="IPR034294">
    <property type="entry name" value="Aquaporin_transptr"/>
</dbReference>
<keyword evidence="6" id="KW-0813">Transport</keyword>
<name>A0ABC8YWB3_9POAL</name>
<dbReference type="SUPFAM" id="SSF81338">
    <property type="entry name" value="Aquaporin-like"/>
    <property type="match status" value="1"/>
</dbReference>
<evidence type="ECO:0000256" key="8">
    <source>
        <dbReference type="SAM" id="Phobius"/>
    </source>
</evidence>